<dbReference type="EMBL" id="FIIR01000006">
    <property type="protein sequence ID" value="CYV76097.1"/>
    <property type="molecule type" value="Genomic_DNA"/>
</dbReference>
<dbReference type="InterPro" id="IPR036397">
    <property type="entry name" value="RNaseH_sf"/>
</dbReference>
<gene>
    <name evidence="1" type="primary">polC_1</name>
    <name evidence="1" type="ORF">ERS132457_00830</name>
</gene>
<dbReference type="SUPFAM" id="SSF53098">
    <property type="entry name" value="Ribonuclease H-like"/>
    <property type="match status" value="1"/>
</dbReference>
<dbReference type="Gene3D" id="3.30.420.10">
    <property type="entry name" value="Ribonuclease H-like superfamily/Ribonuclease H"/>
    <property type="match status" value="1"/>
</dbReference>
<keyword evidence="1" id="KW-0548">Nucleotidyltransferase</keyword>
<name>A0A116N2F2_STRSU</name>
<evidence type="ECO:0000313" key="2">
    <source>
        <dbReference type="Proteomes" id="UP000069831"/>
    </source>
</evidence>
<dbReference type="GO" id="GO:0004527">
    <property type="term" value="F:exonuclease activity"/>
    <property type="evidence" value="ECO:0007669"/>
    <property type="project" value="UniProtKB-ARBA"/>
</dbReference>
<sequence length="174" mass="20166">MIQEVQIKKHFILESYVVFDIATSGLSPEDSSLLGIFAIRIEKGEIAERFNKIVRNQEELSEFMTDATKLTNEMLNRGESAEQVLNDFQVFCGNLGIQVCRAKTRGSYKFSKPESEQKGIVQVMNKNLKETLLHIMPEWKVDRRYKVEGIHIPEDKAFVFELTKFEELADFRKN</sequence>
<dbReference type="InterPro" id="IPR012337">
    <property type="entry name" value="RNaseH-like_sf"/>
</dbReference>
<keyword evidence="1" id="KW-0808">Transferase</keyword>
<organism evidence="1 2">
    <name type="scientific">Streptococcus suis</name>
    <dbReference type="NCBI Taxonomy" id="1307"/>
    <lineage>
        <taxon>Bacteria</taxon>
        <taxon>Bacillati</taxon>
        <taxon>Bacillota</taxon>
        <taxon>Bacilli</taxon>
        <taxon>Lactobacillales</taxon>
        <taxon>Streptococcaceae</taxon>
        <taxon>Streptococcus</taxon>
    </lineage>
</organism>
<accession>A0A116N2F2</accession>
<dbReference type="Pfam" id="PF00929">
    <property type="entry name" value="RNase_T"/>
    <property type="match status" value="1"/>
</dbReference>
<dbReference type="Proteomes" id="UP000069831">
    <property type="component" value="Unassembled WGS sequence"/>
</dbReference>
<proteinExistence type="predicted"/>
<dbReference type="GO" id="GO:0003676">
    <property type="term" value="F:nucleic acid binding"/>
    <property type="evidence" value="ECO:0007669"/>
    <property type="project" value="InterPro"/>
</dbReference>
<evidence type="ECO:0000313" key="1">
    <source>
        <dbReference type="EMBL" id="CYV76097.1"/>
    </source>
</evidence>
<dbReference type="GO" id="GO:0003887">
    <property type="term" value="F:DNA-directed DNA polymerase activity"/>
    <property type="evidence" value="ECO:0007669"/>
    <property type="project" value="UniProtKB-EC"/>
</dbReference>
<dbReference type="EC" id="2.7.7.7" evidence="1"/>
<protein>
    <submittedName>
        <fullName evidence="1">DNA polymerase III PolC</fullName>
        <ecNumber evidence="1">2.7.7.7</ecNumber>
    </submittedName>
</protein>
<dbReference type="RefSeq" id="WP_079397094.1">
    <property type="nucleotide sequence ID" value="NZ_CEEK01000003.1"/>
</dbReference>
<dbReference type="AlphaFoldDB" id="A0A116N2F2"/>
<reference evidence="1 2" key="1">
    <citation type="submission" date="2016-02" db="EMBL/GenBank/DDBJ databases">
        <authorList>
            <consortium name="Pathogen Informatics"/>
        </authorList>
    </citation>
    <scope>NUCLEOTIDE SEQUENCE [LARGE SCALE GENOMIC DNA]</scope>
    <source>
        <strain evidence="1 2">LSS95</strain>
    </source>
</reference>
<dbReference type="InterPro" id="IPR013520">
    <property type="entry name" value="Ribonucl_H"/>
</dbReference>